<dbReference type="Pfam" id="PF13521">
    <property type="entry name" value="AAA_28"/>
    <property type="match status" value="1"/>
</dbReference>
<dbReference type="RefSeq" id="WP_183204492.1">
    <property type="nucleotide sequence ID" value="NZ_BAAAER010000009.1"/>
</dbReference>
<keyword evidence="3" id="KW-1185">Reference proteome</keyword>
<gene>
    <name evidence="2" type="ORF">GGR12_002263</name>
</gene>
<dbReference type="SUPFAM" id="SSF52540">
    <property type="entry name" value="P-loop containing nucleoside triphosphate hydrolases"/>
    <property type="match status" value="1"/>
</dbReference>
<evidence type="ECO:0000313" key="3">
    <source>
        <dbReference type="Proteomes" id="UP000529946"/>
    </source>
</evidence>
<name>A0A7W6JFY7_9CAUL</name>
<feature type="domain" description="NadR/Ttd14 AAA" evidence="1">
    <location>
        <begin position="8"/>
        <end position="171"/>
    </location>
</feature>
<dbReference type="AlphaFoldDB" id="A0A7W6JFY7"/>
<accession>A0A7W6JFY7</accession>
<dbReference type="InterPro" id="IPR027417">
    <property type="entry name" value="P-loop_NTPase"/>
</dbReference>
<proteinExistence type="predicted"/>
<dbReference type="Gene3D" id="3.40.50.300">
    <property type="entry name" value="P-loop containing nucleotide triphosphate hydrolases"/>
    <property type="match status" value="1"/>
</dbReference>
<dbReference type="Proteomes" id="UP000529946">
    <property type="component" value="Unassembled WGS sequence"/>
</dbReference>
<sequence length="180" mass="19852">MQEQERFFVVTGGPGSGKTTLIDALSAKGLRAMPEAGRAVIKDQTATGGSALPWGDQAAFAEAMLSRDLQSFQDASDAEGTVLFDRGLPDLVGYLTLCGLPVPAHFLKAVRSFRYNRTVFIAPPWPEIFRQDEERKQSVEEARQTFDAMVRAYTVFGYELIHLPLAPVPDRASFVLERIS</sequence>
<comment type="caution">
    <text evidence="2">The sequence shown here is derived from an EMBL/GenBank/DDBJ whole genome shotgun (WGS) entry which is preliminary data.</text>
</comment>
<organism evidence="2 3">
    <name type="scientific">Brevundimonas lenta</name>
    <dbReference type="NCBI Taxonomy" id="424796"/>
    <lineage>
        <taxon>Bacteria</taxon>
        <taxon>Pseudomonadati</taxon>
        <taxon>Pseudomonadota</taxon>
        <taxon>Alphaproteobacteria</taxon>
        <taxon>Caulobacterales</taxon>
        <taxon>Caulobacteraceae</taxon>
        <taxon>Brevundimonas</taxon>
    </lineage>
</organism>
<evidence type="ECO:0000259" key="1">
    <source>
        <dbReference type="Pfam" id="PF13521"/>
    </source>
</evidence>
<protein>
    <submittedName>
        <fullName evidence="2">Putative ATPase</fullName>
    </submittedName>
</protein>
<dbReference type="EMBL" id="JACIDM010000002">
    <property type="protein sequence ID" value="MBB4083397.1"/>
    <property type="molecule type" value="Genomic_DNA"/>
</dbReference>
<reference evidence="2 3" key="1">
    <citation type="submission" date="2020-08" db="EMBL/GenBank/DDBJ databases">
        <title>Genomic Encyclopedia of Type Strains, Phase IV (KMG-IV): sequencing the most valuable type-strain genomes for metagenomic binning, comparative biology and taxonomic classification.</title>
        <authorList>
            <person name="Goeker M."/>
        </authorList>
    </citation>
    <scope>NUCLEOTIDE SEQUENCE [LARGE SCALE GENOMIC DNA]</scope>
    <source>
        <strain evidence="2 3">DSM 23960</strain>
    </source>
</reference>
<dbReference type="InterPro" id="IPR038727">
    <property type="entry name" value="NadR/Ttd14_AAA_dom"/>
</dbReference>
<evidence type="ECO:0000313" key="2">
    <source>
        <dbReference type="EMBL" id="MBB4083397.1"/>
    </source>
</evidence>